<keyword evidence="2" id="KW-0539">Nucleus</keyword>
<dbReference type="GO" id="GO:0005634">
    <property type="term" value="C:nucleus"/>
    <property type="evidence" value="ECO:0007669"/>
    <property type="project" value="UniProtKB-SubCell"/>
</dbReference>
<accession>A0A498K5A1</accession>
<evidence type="ECO:0000256" key="2">
    <source>
        <dbReference type="ARBA" id="ARBA00023242"/>
    </source>
</evidence>
<evidence type="ECO:0000256" key="1">
    <source>
        <dbReference type="ARBA" id="ARBA00004123"/>
    </source>
</evidence>
<gene>
    <name evidence="4" type="ORF">DVH24_000736</name>
</gene>
<dbReference type="Gene3D" id="1.20.1160.11">
    <property type="entry name" value="Paired amphipathic helix"/>
    <property type="match status" value="1"/>
</dbReference>
<evidence type="ECO:0000313" key="4">
    <source>
        <dbReference type="EMBL" id="RXI00502.1"/>
    </source>
</evidence>
<reference evidence="4 5" key="1">
    <citation type="submission" date="2018-10" db="EMBL/GenBank/DDBJ databases">
        <title>A high-quality apple genome assembly.</title>
        <authorList>
            <person name="Hu J."/>
        </authorList>
    </citation>
    <scope>NUCLEOTIDE SEQUENCE [LARGE SCALE GENOMIC DNA]</scope>
    <source>
        <strain evidence="5">cv. HFTH1</strain>
        <tissue evidence="4">Young leaf</tissue>
    </source>
</reference>
<proteinExistence type="predicted"/>
<organism evidence="4 5">
    <name type="scientific">Malus domestica</name>
    <name type="common">Apple</name>
    <name type="synonym">Pyrus malus</name>
    <dbReference type="NCBI Taxonomy" id="3750"/>
    <lineage>
        <taxon>Eukaryota</taxon>
        <taxon>Viridiplantae</taxon>
        <taxon>Streptophyta</taxon>
        <taxon>Embryophyta</taxon>
        <taxon>Tracheophyta</taxon>
        <taxon>Spermatophyta</taxon>
        <taxon>Magnoliopsida</taxon>
        <taxon>eudicotyledons</taxon>
        <taxon>Gunneridae</taxon>
        <taxon>Pentapetalae</taxon>
        <taxon>rosids</taxon>
        <taxon>fabids</taxon>
        <taxon>Rosales</taxon>
        <taxon>Rosaceae</taxon>
        <taxon>Amygdaloideae</taxon>
        <taxon>Maleae</taxon>
        <taxon>Malus</taxon>
    </lineage>
</organism>
<protein>
    <submittedName>
        <fullName evidence="4">Uncharacterized protein</fullName>
    </submittedName>
</protein>
<comment type="subcellular location">
    <subcellularLocation>
        <location evidence="1">Nucleus</location>
    </subcellularLocation>
</comment>
<feature type="compositionally biased region" description="Basic and acidic residues" evidence="3">
    <location>
        <begin position="30"/>
        <end position="48"/>
    </location>
</feature>
<dbReference type="Proteomes" id="UP000290289">
    <property type="component" value="Chromosome 4"/>
</dbReference>
<evidence type="ECO:0000313" key="5">
    <source>
        <dbReference type="Proteomes" id="UP000290289"/>
    </source>
</evidence>
<evidence type="ECO:0000256" key="3">
    <source>
        <dbReference type="SAM" id="MobiDB-lite"/>
    </source>
</evidence>
<dbReference type="InterPro" id="IPR036600">
    <property type="entry name" value="PAH_sf"/>
</dbReference>
<feature type="region of interest" description="Disordered" evidence="3">
    <location>
        <begin position="1"/>
        <end position="48"/>
    </location>
</feature>
<dbReference type="EMBL" id="RDQH01000330">
    <property type="protein sequence ID" value="RXI00502.1"/>
    <property type="molecule type" value="Genomic_DNA"/>
</dbReference>
<name>A0A498K5A1_MALDO</name>
<dbReference type="AlphaFoldDB" id="A0A498K5A1"/>
<comment type="caution">
    <text evidence="4">The sequence shown here is derived from an EMBL/GenBank/DDBJ whole genome shotgun (WGS) entry which is preliminary data.</text>
</comment>
<sequence length="139" mass="16321">MNKIGSKRKLQDEGFSQSGMSRIMAPKLPKTPEEMEGELKEKRQNMRLDNKEIDDKSHFLCAKVEEIFNGDVDKYFEFLEHLHQYSQKVVDLTEFLNIVDDSVRANEPLMNELESLLERCEEAQKEWPSCSRPSKRLKI</sequence>
<dbReference type="GO" id="GO:0006355">
    <property type="term" value="P:regulation of DNA-templated transcription"/>
    <property type="evidence" value="ECO:0007669"/>
    <property type="project" value="InterPro"/>
</dbReference>
<dbReference type="SUPFAM" id="SSF47762">
    <property type="entry name" value="PAH2 domain"/>
    <property type="match status" value="1"/>
</dbReference>
<keyword evidence="5" id="KW-1185">Reference proteome</keyword>